<dbReference type="FunFam" id="1.10.3110.10:FF:000002">
    <property type="entry name" value="Protoporphyrinogen oxidase"/>
    <property type="match status" value="1"/>
</dbReference>
<dbReference type="eggNOG" id="KOG1276">
    <property type="taxonomic scope" value="Eukaryota"/>
</dbReference>
<organism evidence="17">
    <name type="scientific">Guillardia theta (strain CCMP2712)</name>
    <name type="common">Cryptophyte</name>
    <dbReference type="NCBI Taxonomy" id="905079"/>
    <lineage>
        <taxon>Eukaryota</taxon>
        <taxon>Cryptophyceae</taxon>
        <taxon>Pyrenomonadales</taxon>
        <taxon>Geminigeraceae</taxon>
        <taxon>Guillardia</taxon>
    </lineage>
</organism>
<evidence type="ECO:0000313" key="19">
    <source>
        <dbReference type="Proteomes" id="UP000011087"/>
    </source>
</evidence>
<dbReference type="GO" id="GO:0004729">
    <property type="term" value="F:oxygen-dependent protoporphyrinogen oxidase activity"/>
    <property type="evidence" value="ECO:0007669"/>
    <property type="project" value="UniProtKB-UniRule"/>
</dbReference>
<dbReference type="Gene3D" id="3.50.50.60">
    <property type="entry name" value="FAD/NAD(P)-binding domain"/>
    <property type="match status" value="1"/>
</dbReference>
<dbReference type="STRING" id="905079.L1IES7"/>
<evidence type="ECO:0000256" key="2">
    <source>
        <dbReference type="ARBA" id="ARBA00004229"/>
    </source>
</evidence>
<dbReference type="Pfam" id="PF01593">
    <property type="entry name" value="Amino_oxidase"/>
    <property type="match status" value="1"/>
</dbReference>
<dbReference type="AlphaFoldDB" id="L1IES7"/>
<evidence type="ECO:0000256" key="14">
    <source>
        <dbReference type="ARBA" id="ARBA00047554"/>
    </source>
</evidence>
<evidence type="ECO:0000256" key="13">
    <source>
        <dbReference type="ARBA" id="ARBA00023244"/>
    </source>
</evidence>
<evidence type="ECO:0000313" key="17">
    <source>
        <dbReference type="EMBL" id="EKX34330.1"/>
    </source>
</evidence>
<evidence type="ECO:0000256" key="11">
    <source>
        <dbReference type="ARBA" id="ARBA00023002"/>
    </source>
</evidence>
<dbReference type="OrthoDB" id="419752at2759"/>
<dbReference type="InterPro" id="IPR004572">
    <property type="entry name" value="Protoporphyrinogen_oxidase"/>
</dbReference>
<dbReference type="GO" id="GO:0009507">
    <property type="term" value="C:chloroplast"/>
    <property type="evidence" value="ECO:0007669"/>
    <property type="project" value="UniProtKB-SubCell"/>
</dbReference>
<dbReference type="GeneID" id="17291066"/>
<dbReference type="SUPFAM" id="SSF51905">
    <property type="entry name" value="FAD/NAD(P)-binding domain"/>
    <property type="match status" value="1"/>
</dbReference>
<keyword evidence="9 15" id="KW-0274">FAD</keyword>
<evidence type="ECO:0000259" key="16">
    <source>
        <dbReference type="Pfam" id="PF01593"/>
    </source>
</evidence>
<dbReference type="EMBL" id="JH993112">
    <property type="protein sequence ID" value="EKX34330.1"/>
    <property type="molecule type" value="Genomic_DNA"/>
</dbReference>
<keyword evidence="6" id="KW-0150">Chloroplast</keyword>
<dbReference type="SUPFAM" id="SSF54373">
    <property type="entry name" value="FAD-linked reductases, C-terminal domain"/>
    <property type="match status" value="1"/>
</dbReference>
<dbReference type="PANTHER" id="PTHR42923:SF3">
    <property type="entry name" value="PROTOPORPHYRINOGEN OXIDASE"/>
    <property type="match status" value="1"/>
</dbReference>
<comment type="subcellular location">
    <subcellularLocation>
        <location evidence="15">Mitochondrion inner membrane</location>
    </subcellularLocation>
    <subcellularLocation>
        <location evidence="2">Plastid</location>
        <location evidence="2">Chloroplast</location>
    </subcellularLocation>
</comment>
<dbReference type="EC" id="1.3.3.4" evidence="5 15"/>
<evidence type="ECO:0000313" key="18">
    <source>
        <dbReference type="EnsemblProtists" id="EKX34330"/>
    </source>
</evidence>
<keyword evidence="10" id="KW-0809">Transit peptide</keyword>
<keyword evidence="12 15" id="KW-0350">Heme biosynthesis</keyword>
<dbReference type="KEGG" id="gtt:GUITHDRAFT_98119"/>
<evidence type="ECO:0000256" key="12">
    <source>
        <dbReference type="ARBA" id="ARBA00023133"/>
    </source>
</evidence>
<keyword evidence="19" id="KW-1185">Reference proteome</keyword>
<evidence type="ECO:0000256" key="15">
    <source>
        <dbReference type="RuleBase" id="RU367069"/>
    </source>
</evidence>
<reference evidence="17 19" key="1">
    <citation type="journal article" date="2012" name="Nature">
        <title>Algal genomes reveal evolutionary mosaicism and the fate of nucleomorphs.</title>
        <authorList>
            <consortium name="DOE Joint Genome Institute"/>
            <person name="Curtis B.A."/>
            <person name="Tanifuji G."/>
            <person name="Burki F."/>
            <person name="Gruber A."/>
            <person name="Irimia M."/>
            <person name="Maruyama S."/>
            <person name="Arias M.C."/>
            <person name="Ball S.G."/>
            <person name="Gile G.H."/>
            <person name="Hirakawa Y."/>
            <person name="Hopkins J.F."/>
            <person name="Kuo A."/>
            <person name="Rensing S.A."/>
            <person name="Schmutz J."/>
            <person name="Symeonidi A."/>
            <person name="Elias M."/>
            <person name="Eveleigh R.J."/>
            <person name="Herman E.K."/>
            <person name="Klute M.J."/>
            <person name="Nakayama T."/>
            <person name="Obornik M."/>
            <person name="Reyes-Prieto A."/>
            <person name="Armbrust E.V."/>
            <person name="Aves S.J."/>
            <person name="Beiko R.G."/>
            <person name="Coutinho P."/>
            <person name="Dacks J.B."/>
            <person name="Durnford D.G."/>
            <person name="Fast N.M."/>
            <person name="Green B.R."/>
            <person name="Grisdale C.J."/>
            <person name="Hempel F."/>
            <person name="Henrissat B."/>
            <person name="Hoppner M.P."/>
            <person name="Ishida K."/>
            <person name="Kim E."/>
            <person name="Koreny L."/>
            <person name="Kroth P.G."/>
            <person name="Liu Y."/>
            <person name="Malik S.B."/>
            <person name="Maier U.G."/>
            <person name="McRose D."/>
            <person name="Mock T."/>
            <person name="Neilson J.A."/>
            <person name="Onodera N.T."/>
            <person name="Poole A.M."/>
            <person name="Pritham E.J."/>
            <person name="Richards T.A."/>
            <person name="Rocap G."/>
            <person name="Roy S.W."/>
            <person name="Sarai C."/>
            <person name="Schaack S."/>
            <person name="Shirato S."/>
            <person name="Slamovits C.H."/>
            <person name="Spencer D.F."/>
            <person name="Suzuki S."/>
            <person name="Worden A.Z."/>
            <person name="Zauner S."/>
            <person name="Barry K."/>
            <person name="Bell C."/>
            <person name="Bharti A.K."/>
            <person name="Crow J.A."/>
            <person name="Grimwood J."/>
            <person name="Kramer R."/>
            <person name="Lindquist E."/>
            <person name="Lucas S."/>
            <person name="Salamov A."/>
            <person name="McFadden G.I."/>
            <person name="Lane C.E."/>
            <person name="Keeling P.J."/>
            <person name="Gray M.W."/>
            <person name="Grigoriev I.V."/>
            <person name="Archibald J.M."/>
        </authorList>
    </citation>
    <scope>NUCLEOTIDE SEQUENCE</scope>
    <source>
        <strain evidence="17 19">CCMP2712</strain>
    </source>
</reference>
<dbReference type="NCBIfam" id="TIGR00562">
    <property type="entry name" value="proto_IX_ox"/>
    <property type="match status" value="1"/>
</dbReference>
<dbReference type="GO" id="GO:0006782">
    <property type="term" value="P:protoporphyrinogen IX biosynthetic process"/>
    <property type="evidence" value="ECO:0007669"/>
    <property type="project" value="UniProtKB-UniRule"/>
</dbReference>
<dbReference type="OMA" id="WFDQWFG"/>
<dbReference type="EnsemblProtists" id="EKX34330">
    <property type="protein sequence ID" value="EKX34330"/>
    <property type="gene ID" value="GUITHDRAFT_98119"/>
</dbReference>
<dbReference type="RefSeq" id="XP_005821310.1">
    <property type="nucleotide sequence ID" value="XM_005821253.1"/>
</dbReference>
<comment type="pathway">
    <text evidence="3 15">Porphyrin-containing compound metabolism; protoporphyrin-IX biosynthesis; protoporphyrin-IX from protoporphyrinogen-IX: step 1/1.</text>
</comment>
<dbReference type="HOGENOM" id="CLU_009629_3_0_1"/>
<evidence type="ECO:0000256" key="6">
    <source>
        <dbReference type="ARBA" id="ARBA00022528"/>
    </source>
</evidence>
<proteinExistence type="inferred from homology"/>
<accession>L1IES7</accession>
<evidence type="ECO:0000256" key="7">
    <source>
        <dbReference type="ARBA" id="ARBA00022630"/>
    </source>
</evidence>
<dbReference type="PANTHER" id="PTHR42923">
    <property type="entry name" value="PROTOPORPHYRINOGEN OXIDASE"/>
    <property type="match status" value="1"/>
</dbReference>
<reference evidence="19" key="2">
    <citation type="submission" date="2012-11" db="EMBL/GenBank/DDBJ databases">
        <authorList>
            <person name="Kuo A."/>
            <person name="Curtis B.A."/>
            <person name="Tanifuji G."/>
            <person name="Burki F."/>
            <person name="Gruber A."/>
            <person name="Irimia M."/>
            <person name="Maruyama S."/>
            <person name="Arias M.C."/>
            <person name="Ball S.G."/>
            <person name="Gile G.H."/>
            <person name="Hirakawa Y."/>
            <person name="Hopkins J.F."/>
            <person name="Rensing S.A."/>
            <person name="Schmutz J."/>
            <person name="Symeonidi A."/>
            <person name="Elias M."/>
            <person name="Eveleigh R.J."/>
            <person name="Herman E.K."/>
            <person name="Klute M.J."/>
            <person name="Nakayama T."/>
            <person name="Obornik M."/>
            <person name="Reyes-Prieto A."/>
            <person name="Armbrust E.V."/>
            <person name="Aves S.J."/>
            <person name="Beiko R.G."/>
            <person name="Coutinho P."/>
            <person name="Dacks J.B."/>
            <person name="Durnford D.G."/>
            <person name="Fast N.M."/>
            <person name="Green B.R."/>
            <person name="Grisdale C."/>
            <person name="Hempe F."/>
            <person name="Henrissat B."/>
            <person name="Hoppner M.P."/>
            <person name="Ishida K.-I."/>
            <person name="Kim E."/>
            <person name="Koreny L."/>
            <person name="Kroth P.G."/>
            <person name="Liu Y."/>
            <person name="Malik S.-B."/>
            <person name="Maier U.G."/>
            <person name="McRose D."/>
            <person name="Mock T."/>
            <person name="Neilson J.A."/>
            <person name="Onodera N.T."/>
            <person name="Poole A.M."/>
            <person name="Pritham E.J."/>
            <person name="Richards T.A."/>
            <person name="Rocap G."/>
            <person name="Roy S.W."/>
            <person name="Sarai C."/>
            <person name="Schaack S."/>
            <person name="Shirato S."/>
            <person name="Slamovits C.H."/>
            <person name="Spencer D.F."/>
            <person name="Suzuki S."/>
            <person name="Worden A.Z."/>
            <person name="Zauner S."/>
            <person name="Barry K."/>
            <person name="Bell C."/>
            <person name="Bharti A.K."/>
            <person name="Crow J.A."/>
            <person name="Grimwood J."/>
            <person name="Kramer R."/>
            <person name="Lindquist E."/>
            <person name="Lucas S."/>
            <person name="Salamov A."/>
            <person name="McFadden G.I."/>
            <person name="Lane C.E."/>
            <person name="Keeling P.J."/>
            <person name="Gray M.W."/>
            <person name="Grigoriev I.V."/>
            <person name="Archibald J.M."/>
        </authorList>
    </citation>
    <scope>NUCLEOTIDE SEQUENCE</scope>
    <source>
        <strain evidence="19">CCMP2712</strain>
    </source>
</reference>
<keyword evidence="13 15" id="KW-0627">Porphyrin biosynthesis</keyword>
<gene>
    <name evidence="17" type="ORF">GUITHDRAFT_98119</name>
</gene>
<sequence length="570" mass="62025">MVTMAAVRTKAWVTSPSMLSSPALLRMPSCSWTGKSSVRGARDSSVQFRGRSARFGAGVRGMQSAGGWGAGSMEKYDTLVIGSGVSGSSLGFSLFQKGVNVLVTEARDVVGGNVITREQDGFLWEEGPNTFQPTRQIMRLAVDLGLKDELVFADHTLPRCVYWEKELFPLPSKPEDAPFFRLLSIPEKIRAGIGAIGLHAPKPDYEESVKDFIERHLGEAVFKKMIDPFVSGVYAGDPTKLSMASAFKKIYALEDLGMTPSLIEGGIIRQAERAKEARENYDPELPTYKGGALGSFRKGLVSLPKAAQEKLGDRLRTSWKVESISKGEDGGYVTKFSTPQGSKEVWSKTVAVTAPAHATVGMLSELVPECKALEEIHYPCVYSVTLAYPKECLKDEVRKERPGLGKRLFGFGNLIPRSMGIRTLGTIWSSSLFPYRAPEGYEMMLSYIGGAQDPLRYNPPIAELSEEEVAKIVHGDVSKILLKEGAPEPKVLGVRKWPKAIPQYNKGYSEIMGKVNSGLSKCPGLYLGGNYVSGVAFGDCVQWGVDTAPKVKEFLDSVPSSEKAANAALV</sequence>
<keyword evidence="8" id="KW-0934">Plastid</keyword>
<dbReference type="Proteomes" id="UP000011087">
    <property type="component" value="Unassembled WGS sequence"/>
</dbReference>
<feature type="domain" description="Amine oxidase" evidence="16">
    <location>
        <begin position="94"/>
        <end position="548"/>
    </location>
</feature>
<evidence type="ECO:0000256" key="8">
    <source>
        <dbReference type="ARBA" id="ARBA00022640"/>
    </source>
</evidence>
<dbReference type="Gene3D" id="3.90.660.20">
    <property type="entry name" value="Protoporphyrinogen oxidase, mitochondrial, domain 2"/>
    <property type="match status" value="1"/>
</dbReference>
<comment type="cofactor">
    <cofactor evidence="15">
        <name>FAD</name>
        <dbReference type="ChEBI" id="CHEBI:57692"/>
    </cofactor>
    <text evidence="15">Binds 1 FAD per subunit.</text>
</comment>
<evidence type="ECO:0000256" key="1">
    <source>
        <dbReference type="ARBA" id="ARBA00002600"/>
    </source>
</evidence>
<dbReference type="PaxDb" id="55529-EKX34330"/>
<keyword evidence="11 15" id="KW-0560">Oxidoreductase</keyword>
<evidence type="ECO:0000256" key="4">
    <source>
        <dbReference type="ARBA" id="ARBA00010551"/>
    </source>
</evidence>
<evidence type="ECO:0000256" key="9">
    <source>
        <dbReference type="ARBA" id="ARBA00022827"/>
    </source>
</evidence>
<comment type="catalytic activity">
    <reaction evidence="14 15">
        <text>protoporphyrinogen IX + 3 O2 = protoporphyrin IX + 3 H2O2</text>
        <dbReference type="Rhea" id="RHEA:25576"/>
        <dbReference type="ChEBI" id="CHEBI:15379"/>
        <dbReference type="ChEBI" id="CHEBI:16240"/>
        <dbReference type="ChEBI" id="CHEBI:57306"/>
        <dbReference type="ChEBI" id="CHEBI:57307"/>
        <dbReference type="EC" id="1.3.3.4"/>
    </reaction>
</comment>
<dbReference type="UniPathway" id="UPA00251">
    <property type="reaction ID" value="UER00324"/>
</dbReference>
<dbReference type="Gene3D" id="1.10.3110.10">
    <property type="entry name" value="protoporphyrinogen ix oxidase, domain 3"/>
    <property type="match status" value="1"/>
</dbReference>
<dbReference type="InterPro" id="IPR050464">
    <property type="entry name" value="Zeta_carotene_desat/Oxidored"/>
</dbReference>
<evidence type="ECO:0000256" key="3">
    <source>
        <dbReference type="ARBA" id="ARBA00005073"/>
    </source>
</evidence>
<evidence type="ECO:0000256" key="5">
    <source>
        <dbReference type="ARBA" id="ARBA00012867"/>
    </source>
</evidence>
<protein>
    <recommendedName>
        <fullName evidence="5 15">Protoporphyrinogen oxidase</fullName>
        <ecNumber evidence="5 15">1.3.3.4</ecNumber>
    </recommendedName>
</protein>
<dbReference type="InterPro" id="IPR002937">
    <property type="entry name" value="Amino_oxidase"/>
</dbReference>
<comment type="similarity">
    <text evidence="4 15">Belongs to the protoporphyrinogen/coproporphyrinogen oxidase family. Protoporphyrinogen oxidase subfamily.</text>
</comment>
<comment type="function">
    <text evidence="1 15">Catalyzes the 6-electron oxidation of protoporphyrinogen-IX to form protoporphyrin-IX.</text>
</comment>
<evidence type="ECO:0000256" key="10">
    <source>
        <dbReference type="ARBA" id="ARBA00022946"/>
    </source>
</evidence>
<keyword evidence="7 15" id="KW-0285">Flavoprotein</keyword>
<reference evidence="18" key="3">
    <citation type="submission" date="2016-03" db="UniProtKB">
        <authorList>
            <consortium name="EnsemblProtists"/>
        </authorList>
    </citation>
    <scope>IDENTIFICATION</scope>
</reference>
<name>L1IES7_GUITC</name>
<dbReference type="GO" id="GO:0005743">
    <property type="term" value="C:mitochondrial inner membrane"/>
    <property type="evidence" value="ECO:0007669"/>
    <property type="project" value="UniProtKB-SubCell"/>
</dbReference>
<dbReference type="InterPro" id="IPR036188">
    <property type="entry name" value="FAD/NAD-bd_sf"/>
</dbReference>